<dbReference type="OrthoDB" id="4951845at2759"/>
<dbReference type="SUPFAM" id="SSF52833">
    <property type="entry name" value="Thioredoxin-like"/>
    <property type="match status" value="1"/>
</dbReference>
<dbReference type="EMBL" id="ML179227">
    <property type="protein sequence ID" value="THU94312.1"/>
    <property type="molecule type" value="Genomic_DNA"/>
</dbReference>
<dbReference type="InterPro" id="IPR004045">
    <property type="entry name" value="Glutathione_S-Trfase_N"/>
</dbReference>
<dbReference type="InterPro" id="IPR036249">
    <property type="entry name" value="Thioredoxin-like_sf"/>
</dbReference>
<dbReference type="PROSITE" id="PS50404">
    <property type="entry name" value="GST_NTER"/>
    <property type="match status" value="1"/>
</dbReference>
<dbReference type="Pfam" id="PF13417">
    <property type="entry name" value="GST_N_3"/>
    <property type="match status" value="1"/>
</dbReference>
<feature type="domain" description="GST N-terminal" evidence="1">
    <location>
        <begin position="227"/>
        <end position="319"/>
    </location>
</feature>
<name>A0A4S8LXB9_DENBC</name>
<organism evidence="2 3">
    <name type="scientific">Dendrothele bispora (strain CBS 962.96)</name>
    <dbReference type="NCBI Taxonomy" id="1314807"/>
    <lineage>
        <taxon>Eukaryota</taxon>
        <taxon>Fungi</taxon>
        <taxon>Dikarya</taxon>
        <taxon>Basidiomycota</taxon>
        <taxon>Agaricomycotina</taxon>
        <taxon>Agaricomycetes</taxon>
        <taxon>Agaricomycetidae</taxon>
        <taxon>Agaricales</taxon>
        <taxon>Agaricales incertae sedis</taxon>
        <taxon>Dendrothele</taxon>
    </lineage>
</organism>
<gene>
    <name evidence="2" type="ORF">K435DRAFT_799010</name>
</gene>
<protein>
    <recommendedName>
        <fullName evidence="1">GST N-terminal domain-containing protein</fullName>
    </recommendedName>
</protein>
<reference evidence="2 3" key="1">
    <citation type="journal article" date="2019" name="Nat. Ecol. Evol.">
        <title>Megaphylogeny resolves global patterns of mushroom evolution.</title>
        <authorList>
            <person name="Varga T."/>
            <person name="Krizsan K."/>
            <person name="Foldi C."/>
            <person name="Dima B."/>
            <person name="Sanchez-Garcia M."/>
            <person name="Sanchez-Ramirez S."/>
            <person name="Szollosi G.J."/>
            <person name="Szarkandi J.G."/>
            <person name="Papp V."/>
            <person name="Albert L."/>
            <person name="Andreopoulos W."/>
            <person name="Angelini C."/>
            <person name="Antonin V."/>
            <person name="Barry K.W."/>
            <person name="Bougher N.L."/>
            <person name="Buchanan P."/>
            <person name="Buyck B."/>
            <person name="Bense V."/>
            <person name="Catcheside P."/>
            <person name="Chovatia M."/>
            <person name="Cooper J."/>
            <person name="Damon W."/>
            <person name="Desjardin D."/>
            <person name="Finy P."/>
            <person name="Geml J."/>
            <person name="Haridas S."/>
            <person name="Hughes K."/>
            <person name="Justo A."/>
            <person name="Karasinski D."/>
            <person name="Kautmanova I."/>
            <person name="Kiss B."/>
            <person name="Kocsube S."/>
            <person name="Kotiranta H."/>
            <person name="LaButti K.M."/>
            <person name="Lechner B.E."/>
            <person name="Liimatainen K."/>
            <person name="Lipzen A."/>
            <person name="Lukacs Z."/>
            <person name="Mihaltcheva S."/>
            <person name="Morgado L.N."/>
            <person name="Niskanen T."/>
            <person name="Noordeloos M.E."/>
            <person name="Ohm R.A."/>
            <person name="Ortiz-Santana B."/>
            <person name="Ovrebo C."/>
            <person name="Racz N."/>
            <person name="Riley R."/>
            <person name="Savchenko A."/>
            <person name="Shiryaev A."/>
            <person name="Soop K."/>
            <person name="Spirin V."/>
            <person name="Szebenyi C."/>
            <person name="Tomsovsky M."/>
            <person name="Tulloss R.E."/>
            <person name="Uehling J."/>
            <person name="Grigoriev I.V."/>
            <person name="Vagvolgyi C."/>
            <person name="Papp T."/>
            <person name="Martin F.M."/>
            <person name="Miettinen O."/>
            <person name="Hibbett D.S."/>
            <person name="Nagy L.G."/>
        </authorList>
    </citation>
    <scope>NUCLEOTIDE SEQUENCE [LARGE SCALE GENOMIC DNA]</scope>
    <source>
        <strain evidence="2 3">CBS 962.96</strain>
    </source>
</reference>
<dbReference type="Gene3D" id="1.20.1050.10">
    <property type="match status" value="1"/>
</dbReference>
<evidence type="ECO:0000313" key="3">
    <source>
        <dbReference type="Proteomes" id="UP000297245"/>
    </source>
</evidence>
<dbReference type="InterPro" id="IPR054416">
    <property type="entry name" value="GST_UstS-like_C"/>
</dbReference>
<dbReference type="Proteomes" id="UP000297245">
    <property type="component" value="Unassembled WGS sequence"/>
</dbReference>
<keyword evidence="3" id="KW-1185">Reference proteome</keyword>
<sequence length="368" mass="41964">MTIAAINERVPRESIEVLDELHRRRTYRVHSAKFKQKFTIVKVFQGQQSRENLRNAITWNRCLLYDTPFIVFDTNYHTGSVEFQLASALTTCLSRSIRLGFQILSICIVYCLMKIGGLSGALDYLATSGLPLGSLVADNSEVYITNEDQVKLGIDCSEVKGTSDTHKDKDVLWDLLDILCTKVQNRRSEMRIICFIVKTSVMKKILSPTSHRNPGWASRFVVTHNENSESLMLCAWSPNTWKTRYSLNFKGIPYKAVWVEYPDIENTLKDLGIAASATKSDGKTPHYTLPAIYDPATKTGLTESLAIAKYLDEKYPDKPILMPKGTEVSGFVIWIRILFGKESEEWKDVSGWHSERWGRMIQVLEKYE</sequence>
<dbReference type="AlphaFoldDB" id="A0A4S8LXB9"/>
<evidence type="ECO:0000313" key="2">
    <source>
        <dbReference type="EMBL" id="THU94312.1"/>
    </source>
</evidence>
<evidence type="ECO:0000259" key="1">
    <source>
        <dbReference type="PROSITE" id="PS50404"/>
    </source>
</evidence>
<dbReference type="Pfam" id="PF22041">
    <property type="entry name" value="GST_C_7"/>
    <property type="match status" value="1"/>
</dbReference>
<proteinExistence type="predicted"/>
<accession>A0A4S8LXB9</accession>
<dbReference type="Gene3D" id="3.40.30.10">
    <property type="entry name" value="Glutaredoxin"/>
    <property type="match status" value="1"/>
</dbReference>